<dbReference type="SUPFAM" id="SSF74788">
    <property type="entry name" value="Cullin repeat-like"/>
    <property type="match status" value="1"/>
</dbReference>
<feature type="region of interest" description="Disordered" evidence="7">
    <location>
        <begin position="320"/>
        <end position="369"/>
    </location>
</feature>
<evidence type="ECO:0000256" key="3">
    <source>
        <dbReference type="ARBA" id="ARBA00007210"/>
    </source>
</evidence>
<reference evidence="9" key="1">
    <citation type="submission" date="2013-12" db="EMBL/GenBank/DDBJ databases">
        <title>The Genome Sequence of Aphanomyces invadans NJM9701.</title>
        <authorList>
            <consortium name="The Broad Institute Genomics Platform"/>
            <person name="Russ C."/>
            <person name="Tyler B."/>
            <person name="van West P."/>
            <person name="Dieguez-Uribeondo J."/>
            <person name="Young S.K."/>
            <person name="Zeng Q."/>
            <person name="Gargeya S."/>
            <person name="Fitzgerald M."/>
            <person name="Abouelleil A."/>
            <person name="Alvarado L."/>
            <person name="Chapman S.B."/>
            <person name="Gainer-Dewar J."/>
            <person name="Goldberg J."/>
            <person name="Griggs A."/>
            <person name="Gujja S."/>
            <person name="Hansen M."/>
            <person name="Howarth C."/>
            <person name="Imamovic A."/>
            <person name="Ireland A."/>
            <person name="Larimer J."/>
            <person name="McCowan C."/>
            <person name="Murphy C."/>
            <person name="Pearson M."/>
            <person name="Poon T.W."/>
            <person name="Priest M."/>
            <person name="Roberts A."/>
            <person name="Saif S."/>
            <person name="Shea T."/>
            <person name="Sykes S."/>
            <person name="Wortman J."/>
            <person name="Nusbaum C."/>
            <person name="Birren B."/>
        </authorList>
    </citation>
    <scope>NUCLEOTIDE SEQUENCE [LARGE SCALE GENOMIC DNA]</scope>
    <source>
        <strain evidence="9">NJM9701</strain>
    </source>
</reference>
<dbReference type="AlphaFoldDB" id="A0A024TRM6"/>
<dbReference type="InterPro" id="IPR011993">
    <property type="entry name" value="PH-like_dom_sf"/>
</dbReference>
<keyword evidence="5" id="KW-0813">Transport</keyword>
<dbReference type="GO" id="GO:0006887">
    <property type="term" value="P:exocytosis"/>
    <property type="evidence" value="ECO:0007669"/>
    <property type="project" value="UniProtKB-KW"/>
</dbReference>
<dbReference type="STRING" id="157072.A0A024TRM6"/>
<dbReference type="InterPro" id="IPR033961">
    <property type="entry name" value="Exo84"/>
</dbReference>
<feature type="compositionally biased region" description="Low complexity" evidence="7">
    <location>
        <begin position="71"/>
        <end position="84"/>
    </location>
</feature>
<evidence type="ECO:0000256" key="5">
    <source>
        <dbReference type="ARBA" id="ARBA00022448"/>
    </source>
</evidence>
<dbReference type="eggNOG" id="ENOG502QPI9">
    <property type="taxonomic scope" value="Eukaryota"/>
</dbReference>
<feature type="compositionally biased region" description="Polar residues" evidence="7">
    <location>
        <begin position="331"/>
        <end position="343"/>
    </location>
</feature>
<dbReference type="InterPro" id="IPR001849">
    <property type="entry name" value="PH_domain"/>
</dbReference>
<comment type="subcellular location">
    <subcellularLocation>
        <location evidence="2">Cell projection</location>
        <location evidence="2">Growth cone</location>
    </subcellularLocation>
</comment>
<dbReference type="InterPro" id="IPR016159">
    <property type="entry name" value="Cullin_repeat-like_dom_sf"/>
</dbReference>
<organism evidence="9">
    <name type="scientific">Aphanomyces invadans</name>
    <dbReference type="NCBI Taxonomy" id="157072"/>
    <lineage>
        <taxon>Eukaryota</taxon>
        <taxon>Sar</taxon>
        <taxon>Stramenopiles</taxon>
        <taxon>Oomycota</taxon>
        <taxon>Saprolegniomycetes</taxon>
        <taxon>Saprolegniales</taxon>
        <taxon>Verrucalvaceae</taxon>
        <taxon>Aphanomyces</taxon>
    </lineage>
</organism>
<dbReference type="VEuPathDB" id="FungiDB:H310_10341"/>
<dbReference type="GO" id="GO:0000145">
    <property type="term" value="C:exocyst"/>
    <property type="evidence" value="ECO:0007669"/>
    <property type="project" value="InterPro"/>
</dbReference>
<feature type="domain" description="PH" evidence="8">
    <location>
        <begin position="10"/>
        <end position="121"/>
    </location>
</feature>
<dbReference type="PANTHER" id="PTHR21426:SF12">
    <property type="entry name" value="EXOCYST COMPLEX COMPONENT 8"/>
    <property type="match status" value="1"/>
</dbReference>
<evidence type="ECO:0000259" key="8">
    <source>
        <dbReference type="PROSITE" id="PS50003"/>
    </source>
</evidence>
<dbReference type="Pfam" id="PF00169">
    <property type="entry name" value="PH"/>
    <property type="match status" value="1"/>
</dbReference>
<evidence type="ECO:0000256" key="2">
    <source>
        <dbReference type="ARBA" id="ARBA00004624"/>
    </source>
</evidence>
<dbReference type="PANTHER" id="PTHR21426">
    <property type="entry name" value="EXOCYST COMPLEX COMPONENT 8"/>
    <property type="match status" value="1"/>
</dbReference>
<dbReference type="GeneID" id="20087391"/>
<gene>
    <name evidence="9" type="ORF">H310_10341</name>
</gene>
<comment type="similarity">
    <text evidence="3">Belongs to the EXO84 family.</text>
</comment>
<comment type="function">
    <text evidence="1">Component of the exocyst complex involved in the docking of exocytic vesicles with fusion sites on the plasma membrane.</text>
</comment>
<evidence type="ECO:0000313" key="9">
    <source>
        <dbReference type="EMBL" id="ETV96659.1"/>
    </source>
</evidence>
<dbReference type="PROSITE" id="PS50003">
    <property type="entry name" value="PH_DOMAIN"/>
    <property type="match status" value="1"/>
</dbReference>
<dbReference type="OrthoDB" id="642193at2759"/>
<evidence type="ECO:0000256" key="1">
    <source>
        <dbReference type="ARBA" id="ARBA00002660"/>
    </source>
</evidence>
<feature type="compositionally biased region" description="Low complexity" evidence="7">
    <location>
        <begin position="354"/>
        <end position="369"/>
    </location>
</feature>
<feature type="region of interest" description="Disordered" evidence="7">
    <location>
        <begin position="65"/>
        <end position="84"/>
    </location>
</feature>
<dbReference type="Pfam" id="PF08700">
    <property type="entry name" value="VPS51_Exo84_N"/>
    <property type="match status" value="1"/>
</dbReference>
<sequence length="904" mass="99711">MVSAREVAQVAVYGGPLEKKGRTGWKRKFFYVTTTQWIYFDSMDAATPTFAISATEIVSVEECQAGSNGTSGDSSHSAPSSSCSSKGFAFNVTVGKKKTELRAATEDDRDGWIGALMPYVVDASPLSSTHAHHPKSRSRAELSKVSDYLRQQMAVQKKKAAFTTEDVVQALSKKFPDLNDSDLVAWGETLVTAQLLLGPPTAFKDKSALLRFPDKTAKKLSTPERSKLSDLMSSPDFDAKAYAESFLKRNPPDKIDMHCDVLLDQKDVIIHELKTDICANYSTFLVASTEIRQMENNVSLMRAALLDCKRALQLLKATSPLPAVGTPPVDATTTQSPQGSFGTSHGLPAAGRGASSTSQTPTSPAPLPTLQQQQKLNDARDDLAHSLDMHLFEQDYDSFADLAVSARTDPDLAGVVSSAVHRFVRLVTTEGGTHHLHRDRHVLHLLQLDQVTAATALCLTGYARRMVGQVQLVKPTGNVLQYVLALSRAVFTTLLMCYEDFLVVFEGHKSGPFVSFTVWMTDQLSHFAAQVSLHVFECVEPSLAAVSRDVAEFKASTKLIATSLRHIFYGARQLELAGLPIAAYLAPHFQHPLIQHIRSYAKTIKWRNKDEVKRERWDLVTMKLRSDDKDKDIALCKSARVFSGYVQQFVRDMAKLLHPSCASSHVPEIRMTILYESELVAVQYMQDVKAVVDNPKTTSSIKYAQVANMLVTMQHFEAILFPKVEEGLRDVLPASLVEKAAFGSKVHSVSDEMARAALGRLAKALVYNSMRWPELNLGSESLPKDGPAMFLTNVQHDLSMIQPDQLEQIVRHEDEADDVVARLMQLMLVEIADDDATWTTKTKMMGSGGASQFLAEIRMLSKDAKTIDLVEQKLRQAIHGCGKKGVALASDAWFNQYEVAVAKT</sequence>
<dbReference type="SMART" id="SM00233">
    <property type="entry name" value="PH"/>
    <property type="match status" value="1"/>
</dbReference>
<evidence type="ECO:0000256" key="7">
    <source>
        <dbReference type="SAM" id="MobiDB-lite"/>
    </source>
</evidence>
<dbReference type="GO" id="GO:0006893">
    <property type="term" value="P:Golgi to plasma membrane transport"/>
    <property type="evidence" value="ECO:0007669"/>
    <property type="project" value="TreeGrafter"/>
</dbReference>
<dbReference type="GO" id="GO:0008104">
    <property type="term" value="P:intracellular protein localization"/>
    <property type="evidence" value="ECO:0007669"/>
    <property type="project" value="TreeGrafter"/>
</dbReference>
<evidence type="ECO:0000256" key="4">
    <source>
        <dbReference type="ARBA" id="ARBA00017509"/>
    </source>
</evidence>
<dbReference type="RefSeq" id="XP_008874926.1">
    <property type="nucleotide sequence ID" value="XM_008876704.1"/>
</dbReference>
<keyword evidence="6" id="KW-0268">Exocytosis</keyword>
<protein>
    <recommendedName>
        <fullName evidence="4">Exocyst complex component 8</fullName>
    </recommendedName>
</protein>
<accession>A0A024TRM6</accession>
<dbReference type="Gene3D" id="2.30.29.30">
    <property type="entry name" value="Pleckstrin-homology domain (PH domain)/Phosphotyrosine-binding domain (PTB)"/>
    <property type="match status" value="1"/>
</dbReference>
<dbReference type="EMBL" id="KI913976">
    <property type="protein sequence ID" value="ETV96659.1"/>
    <property type="molecule type" value="Genomic_DNA"/>
</dbReference>
<dbReference type="SUPFAM" id="SSF50729">
    <property type="entry name" value="PH domain-like"/>
    <property type="match status" value="1"/>
</dbReference>
<name>A0A024TRM6_9STRA</name>
<evidence type="ECO:0000256" key="6">
    <source>
        <dbReference type="ARBA" id="ARBA00022483"/>
    </source>
</evidence>
<proteinExistence type="inferred from homology"/>